<sequence>MNTTAMPHIHVPSLPPQERHPAIFGTFEALPVGGWLELSNDHNPEPLHRQFQVMWPGQFEWEALESGPEQWRVRISRKPAGKSCCGCCGG</sequence>
<organism evidence="2 3">
    <name type="scientific">Roseateles flavus</name>
    <dbReference type="NCBI Taxonomy" id="3149041"/>
    <lineage>
        <taxon>Bacteria</taxon>
        <taxon>Pseudomonadati</taxon>
        <taxon>Pseudomonadota</taxon>
        <taxon>Betaproteobacteria</taxon>
        <taxon>Burkholderiales</taxon>
        <taxon>Sphaerotilaceae</taxon>
        <taxon>Roseateles</taxon>
    </lineage>
</organism>
<feature type="domain" description="DUF2249" evidence="1">
    <location>
        <begin position="11"/>
        <end position="77"/>
    </location>
</feature>
<dbReference type="InterPro" id="IPR018720">
    <property type="entry name" value="DUF2249"/>
</dbReference>
<dbReference type="RefSeq" id="WP_347610311.1">
    <property type="nucleotide sequence ID" value="NZ_JBDPZC010000005.1"/>
</dbReference>
<comment type="caution">
    <text evidence="2">The sequence shown here is derived from an EMBL/GenBank/DDBJ whole genome shotgun (WGS) entry which is preliminary data.</text>
</comment>
<proteinExistence type="predicted"/>
<name>A0ABV0GF71_9BURK</name>
<gene>
    <name evidence="2" type="ORF">ABDJ40_13055</name>
</gene>
<evidence type="ECO:0000313" key="2">
    <source>
        <dbReference type="EMBL" id="MEO3713687.1"/>
    </source>
</evidence>
<reference evidence="2 3" key="1">
    <citation type="submission" date="2024-05" db="EMBL/GenBank/DDBJ databases">
        <title>Roseateles sp. 2.12 16S ribosomal RNA gene Genome sequencing and assembly.</title>
        <authorList>
            <person name="Woo H."/>
        </authorList>
    </citation>
    <scope>NUCLEOTIDE SEQUENCE [LARGE SCALE GENOMIC DNA]</scope>
    <source>
        <strain evidence="2 3">2.12</strain>
    </source>
</reference>
<evidence type="ECO:0000313" key="3">
    <source>
        <dbReference type="Proteomes" id="UP001462640"/>
    </source>
</evidence>
<dbReference type="EMBL" id="JBDPZC010000005">
    <property type="protein sequence ID" value="MEO3713687.1"/>
    <property type="molecule type" value="Genomic_DNA"/>
</dbReference>
<protein>
    <submittedName>
        <fullName evidence="2">DUF2249 domain-containing protein</fullName>
    </submittedName>
</protein>
<evidence type="ECO:0000259" key="1">
    <source>
        <dbReference type="Pfam" id="PF10006"/>
    </source>
</evidence>
<dbReference type="Proteomes" id="UP001462640">
    <property type="component" value="Unassembled WGS sequence"/>
</dbReference>
<dbReference type="Pfam" id="PF10006">
    <property type="entry name" value="DUF2249"/>
    <property type="match status" value="1"/>
</dbReference>
<keyword evidence="3" id="KW-1185">Reference proteome</keyword>
<accession>A0ABV0GF71</accession>